<keyword evidence="2" id="KW-1185">Reference proteome</keyword>
<gene>
    <name evidence="1" type="ORF">NQ315_014449</name>
</gene>
<name>A0AAV8V6W4_9CUCU</name>
<dbReference type="Proteomes" id="UP001159042">
    <property type="component" value="Unassembled WGS sequence"/>
</dbReference>
<sequence>MLDDIDLSEKEAEKYQPQTSIKGHCEIQEEISICNQKVIPVELHSLSTVSSPGNLNNSAYLSVHVGNNSNTTRLTRVLQFFHCIAKRKLDDSKILSSYYSTMVKEPNSIELEKSDMFSELSSFNRCDSDIYKPCVSNSSLKDIEMGAIEEELTAYMKEIRNREFIS</sequence>
<proteinExistence type="predicted"/>
<evidence type="ECO:0000313" key="2">
    <source>
        <dbReference type="Proteomes" id="UP001159042"/>
    </source>
</evidence>
<accession>A0AAV8V6W4</accession>
<evidence type="ECO:0000313" key="1">
    <source>
        <dbReference type="EMBL" id="KAJ8909772.1"/>
    </source>
</evidence>
<dbReference type="AlphaFoldDB" id="A0AAV8V6W4"/>
<comment type="caution">
    <text evidence="1">The sequence shown here is derived from an EMBL/GenBank/DDBJ whole genome shotgun (WGS) entry which is preliminary data.</text>
</comment>
<protein>
    <submittedName>
        <fullName evidence="1">Uncharacterized protein</fullName>
    </submittedName>
</protein>
<organism evidence="1 2">
    <name type="scientific">Exocentrus adspersus</name>
    <dbReference type="NCBI Taxonomy" id="1586481"/>
    <lineage>
        <taxon>Eukaryota</taxon>
        <taxon>Metazoa</taxon>
        <taxon>Ecdysozoa</taxon>
        <taxon>Arthropoda</taxon>
        <taxon>Hexapoda</taxon>
        <taxon>Insecta</taxon>
        <taxon>Pterygota</taxon>
        <taxon>Neoptera</taxon>
        <taxon>Endopterygota</taxon>
        <taxon>Coleoptera</taxon>
        <taxon>Polyphaga</taxon>
        <taxon>Cucujiformia</taxon>
        <taxon>Chrysomeloidea</taxon>
        <taxon>Cerambycidae</taxon>
        <taxon>Lamiinae</taxon>
        <taxon>Acanthocinini</taxon>
        <taxon>Exocentrus</taxon>
    </lineage>
</organism>
<dbReference type="EMBL" id="JANEYG010000416">
    <property type="protein sequence ID" value="KAJ8909772.1"/>
    <property type="molecule type" value="Genomic_DNA"/>
</dbReference>
<reference evidence="1 2" key="1">
    <citation type="journal article" date="2023" name="Insect Mol. Biol.">
        <title>Genome sequencing provides insights into the evolution of gene families encoding plant cell wall-degrading enzymes in longhorned beetles.</title>
        <authorList>
            <person name="Shin N.R."/>
            <person name="Okamura Y."/>
            <person name="Kirsch R."/>
            <person name="Pauchet Y."/>
        </authorList>
    </citation>
    <scope>NUCLEOTIDE SEQUENCE [LARGE SCALE GENOMIC DNA]</scope>
    <source>
        <strain evidence="1">EAD_L_NR</strain>
    </source>
</reference>